<keyword evidence="3" id="KW-1185">Reference proteome</keyword>
<sequence>MDRNRRFWDRTAKKYFKAPIGDEAAYEHKLEKTREYLTPDSEVLEFGCGTGGTAVLHAPHVKHYLATDISDEMLNFGRERAREAGVQNITFQRANFDELDAAPESFDAVLGLSIIHLMQDPEAAIARAFRLLKPGGVFVTSTVCIADGLWFLVPVIPLMQLFGLAPHVKFLSARRLRKSMETAGFTIEYEWWPKRSKALFLVCRKPG</sequence>
<reference evidence="2" key="1">
    <citation type="journal article" date="2014" name="Int. J. Syst. Evol. Microbiol.">
        <title>Complete genome sequence of Corynebacterium casei LMG S-19264T (=DSM 44701T), isolated from a smear-ripened cheese.</title>
        <authorList>
            <consortium name="US DOE Joint Genome Institute (JGI-PGF)"/>
            <person name="Walter F."/>
            <person name="Albersmeier A."/>
            <person name="Kalinowski J."/>
            <person name="Ruckert C."/>
        </authorList>
    </citation>
    <scope>NUCLEOTIDE SEQUENCE</scope>
    <source>
        <strain evidence="2">VKM B-1513</strain>
    </source>
</reference>
<dbReference type="SUPFAM" id="SSF53335">
    <property type="entry name" value="S-adenosyl-L-methionine-dependent methyltransferases"/>
    <property type="match status" value="1"/>
</dbReference>
<dbReference type="EMBL" id="BSFE01000004">
    <property type="protein sequence ID" value="GLK52299.1"/>
    <property type="molecule type" value="Genomic_DNA"/>
</dbReference>
<dbReference type="Proteomes" id="UP001143486">
    <property type="component" value="Unassembled WGS sequence"/>
</dbReference>
<gene>
    <name evidence="2" type="ORF">GCM10017621_18070</name>
</gene>
<protein>
    <recommendedName>
        <fullName evidence="1">Methyltransferase domain-containing protein</fullName>
    </recommendedName>
</protein>
<reference evidence="2" key="2">
    <citation type="submission" date="2023-01" db="EMBL/GenBank/DDBJ databases">
        <authorList>
            <person name="Sun Q."/>
            <person name="Evtushenko L."/>
        </authorList>
    </citation>
    <scope>NUCLEOTIDE SEQUENCE</scope>
    <source>
        <strain evidence="2">VKM B-1513</strain>
    </source>
</reference>
<dbReference type="InterPro" id="IPR029063">
    <property type="entry name" value="SAM-dependent_MTases_sf"/>
</dbReference>
<name>A0A9W6IN65_9PROT</name>
<proteinExistence type="predicted"/>
<dbReference type="AlphaFoldDB" id="A0A9W6IN65"/>
<dbReference type="Gene3D" id="3.40.50.150">
    <property type="entry name" value="Vaccinia Virus protein VP39"/>
    <property type="match status" value="1"/>
</dbReference>
<feature type="domain" description="Methyltransferase" evidence="1">
    <location>
        <begin position="43"/>
        <end position="136"/>
    </location>
</feature>
<dbReference type="CDD" id="cd02440">
    <property type="entry name" value="AdoMet_MTases"/>
    <property type="match status" value="1"/>
</dbReference>
<dbReference type="InterPro" id="IPR041698">
    <property type="entry name" value="Methyltransf_25"/>
</dbReference>
<evidence type="ECO:0000313" key="2">
    <source>
        <dbReference type="EMBL" id="GLK52299.1"/>
    </source>
</evidence>
<organism evidence="2 3">
    <name type="scientific">Maricaulis virginensis</name>
    <dbReference type="NCBI Taxonomy" id="144022"/>
    <lineage>
        <taxon>Bacteria</taxon>
        <taxon>Pseudomonadati</taxon>
        <taxon>Pseudomonadota</taxon>
        <taxon>Alphaproteobacteria</taxon>
        <taxon>Maricaulales</taxon>
        <taxon>Maricaulaceae</taxon>
        <taxon>Maricaulis</taxon>
    </lineage>
</organism>
<comment type="caution">
    <text evidence="2">The sequence shown here is derived from an EMBL/GenBank/DDBJ whole genome shotgun (WGS) entry which is preliminary data.</text>
</comment>
<dbReference type="PANTHER" id="PTHR43591">
    <property type="entry name" value="METHYLTRANSFERASE"/>
    <property type="match status" value="1"/>
</dbReference>
<evidence type="ECO:0000259" key="1">
    <source>
        <dbReference type="Pfam" id="PF13649"/>
    </source>
</evidence>
<evidence type="ECO:0000313" key="3">
    <source>
        <dbReference type="Proteomes" id="UP001143486"/>
    </source>
</evidence>
<accession>A0A9W6IN65</accession>
<dbReference type="RefSeq" id="WP_271186668.1">
    <property type="nucleotide sequence ID" value="NZ_BSFE01000004.1"/>
</dbReference>
<dbReference type="Pfam" id="PF13649">
    <property type="entry name" value="Methyltransf_25"/>
    <property type="match status" value="1"/>
</dbReference>